<feature type="domain" description="FAD/NAD(P)-binding" evidence="11">
    <location>
        <begin position="11"/>
        <end position="335"/>
    </location>
</feature>
<dbReference type="NCBIfam" id="NF005884">
    <property type="entry name" value="PRK07846.1"/>
    <property type="match status" value="1"/>
</dbReference>
<dbReference type="Proteomes" id="UP001589788">
    <property type="component" value="Unassembled WGS sequence"/>
</dbReference>
<evidence type="ECO:0000259" key="11">
    <source>
        <dbReference type="Pfam" id="PF07992"/>
    </source>
</evidence>
<dbReference type="InterPro" id="IPR004099">
    <property type="entry name" value="Pyr_nucl-diS_OxRdtase_dimer"/>
</dbReference>
<evidence type="ECO:0000256" key="3">
    <source>
        <dbReference type="ARBA" id="ARBA00022630"/>
    </source>
</evidence>
<dbReference type="GO" id="GO:0050627">
    <property type="term" value="F:mycothione reductase [NAD(P)H] activity"/>
    <property type="evidence" value="ECO:0007669"/>
    <property type="project" value="UniProtKB-EC"/>
</dbReference>
<evidence type="ECO:0000259" key="10">
    <source>
        <dbReference type="Pfam" id="PF02852"/>
    </source>
</evidence>
<evidence type="ECO:0000256" key="5">
    <source>
        <dbReference type="ARBA" id="ARBA00023002"/>
    </source>
</evidence>
<dbReference type="PRINTS" id="PR00411">
    <property type="entry name" value="PNDRDTASEI"/>
</dbReference>
<dbReference type="PIRSF" id="PIRSF000350">
    <property type="entry name" value="Mercury_reductase_MerA"/>
    <property type="match status" value="1"/>
</dbReference>
<feature type="domain" description="Pyridine nucleotide-disulphide oxidoreductase dimerisation" evidence="10">
    <location>
        <begin position="356"/>
        <end position="465"/>
    </location>
</feature>
<dbReference type="InterPro" id="IPR001100">
    <property type="entry name" value="Pyr_nuc-diS_OxRdtase"/>
</dbReference>
<evidence type="ECO:0000256" key="7">
    <source>
        <dbReference type="ARBA" id="ARBA00023157"/>
    </source>
</evidence>
<dbReference type="InterPro" id="IPR016156">
    <property type="entry name" value="FAD/NAD-linked_Rdtase_dimer_sf"/>
</dbReference>
<comment type="caution">
    <text evidence="12">The sequence shown here is derived from an EMBL/GenBank/DDBJ whole genome shotgun (WGS) entry which is preliminary data.</text>
</comment>
<keyword evidence="6" id="KW-0520">NAD</keyword>
<gene>
    <name evidence="12" type="ORF">ACFFRE_00735</name>
</gene>
<organism evidence="12 13">
    <name type="scientific">Aciditerrimonas ferrireducens</name>
    <dbReference type="NCBI Taxonomy" id="667306"/>
    <lineage>
        <taxon>Bacteria</taxon>
        <taxon>Bacillati</taxon>
        <taxon>Actinomycetota</taxon>
        <taxon>Acidimicrobiia</taxon>
        <taxon>Acidimicrobiales</taxon>
        <taxon>Acidimicrobiaceae</taxon>
        <taxon>Aciditerrimonas</taxon>
    </lineage>
</organism>
<evidence type="ECO:0000256" key="4">
    <source>
        <dbReference type="ARBA" id="ARBA00022827"/>
    </source>
</evidence>
<dbReference type="InterPro" id="IPR036188">
    <property type="entry name" value="FAD/NAD-bd_sf"/>
</dbReference>
<dbReference type="SUPFAM" id="SSF51905">
    <property type="entry name" value="FAD/NAD(P)-binding domain"/>
    <property type="match status" value="1"/>
</dbReference>
<dbReference type="Gene3D" id="3.50.50.60">
    <property type="entry name" value="FAD/NAD(P)-binding domain"/>
    <property type="match status" value="2"/>
</dbReference>
<dbReference type="SUPFAM" id="SSF55424">
    <property type="entry name" value="FAD/NAD-linked reductases, dimerisation (C-terminal) domain"/>
    <property type="match status" value="1"/>
</dbReference>
<proteinExistence type="inferred from homology"/>
<sequence>MDQVVAQSRRYDVVVLGAGSGNSIVDERFADRRVAIVDQGVGPRGSFGGTCLNVGCIPTKMLVHSADLAESPAHAQALGVGLELRSVDWPGIVDRVFGRIDAIADAGRAWRVSGMANVELLEGRARFVGPKRLEVATAEGPVTLEAEQVVVAVGSRPVVPAVLAEAGPAVHTSDTILRLPEVPEHLVVVGTGFVACELAHVFGSLGAAVTVVGRGDRVLRAEDDEVSRRVTEAFGRRFDLRLQRKLVGARAVRGGVELELEGPKGSELVAGNVVLAAVGRVPNADLVEASAGGLALTPDGRIQVDDQQRTSVPGVYALGDVSSPFMLKHVANHEARVVQHNLLHPDRPVRTNHRAVPHAVFTSPRVAAVGLTEREARAAGGPVAVGQQEYAGVAYGWAMEETEGFAKVVANPETGQILGAHVVGPQAPQLLQPLVQAMAFGLDAKSMARGQYWIHPALSEVVENALLALPLDWE</sequence>
<dbReference type="Gene3D" id="3.30.390.30">
    <property type="match status" value="1"/>
</dbReference>
<dbReference type="RefSeq" id="WP_377787127.1">
    <property type="nucleotide sequence ID" value="NZ_JBHLYQ010000003.1"/>
</dbReference>
<accession>A0ABV6C1I8</accession>
<dbReference type="Pfam" id="PF07992">
    <property type="entry name" value="Pyr_redox_2"/>
    <property type="match status" value="1"/>
</dbReference>
<keyword evidence="3 9" id="KW-0285">Flavoprotein</keyword>
<evidence type="ECO:0000256" key="1">
    <source>
        <dbReference type="ARBA" id="ARBA00001974"/>
    </source>
</evidence>
<name>A0ABV6C1I8_9ACTN</name>
<dbReference type="PANTHER" id="PTHR22912">
    <property type="entry name" value="DISULFIDE OXIDOREDUCTASE"/>
    <property type="match status" value="1"/>
</dbReference>
<evidence type="ECO:0000256" key="8">
    <source>
        <dbReference type="ARBA" id="ARBA00023284"/>
    </source>
</evidence>
<comment type="cofactor">
    <cofactor evidence="1">
        <name>FAD</name>
        <dbReference type="ChEBI" id="CHEBI:57692"/>
    </cofactor>
</comment>
<evidence type="ECO:0000256" key="9">
    <source>
        <dbReference type="RuleBase" id="RU003691"/>
    </source>
</evidence>
<dbReference type="PANTHER" id="PTHR22912:SF217">
    <property type="entry name" value="DIHYDROLIPOYL DEHYDROGENASE"/>
    <property type="match status" value="1"/>
</dbReference>
<evidence type="ECO:0000313" key="12">
    <source>
        <dbReference type="EMBL" id="MFC0080681.1"/>
    </source>
</evidence>
<dbReference type="EC" id="1.8.1.15" evidence="12"/>
<dbReference type="InterPro" id="IPR012999">
    <property type="entry name" value="Pyr_OxRdtase_I_AS"/>
</dbReference>
<comment type="similarity">
    <text evidence="2 9">Belongs to the class-I pyridine nucleotide-disulfide oxidoreductase family.</text>
</comment>
<dbReference type="InterPro" id="IPR050151">
    <property type="entry name" value="Class-I_Pyr_Nuc-Dis_Oxidored"/>
</dbReference>
<reference evidence="12 13" key="1">
    <citation type="submission" date="2024-09" db="EMBL/GenBank/DDBJ databases">
        <authorList>
            <person name="Sun Q."/>
            <person name="Mori K."/>
        </authorList>
    </citation>
    <scope>NUCLEOTIDE SEQUENCE [LARGE SCALE GENOMIC DNA]</scope>
    <source>
        <strain evidence="12 13">JCM 15389</strain>
    </source>
</reference>
<keyword evidence="8 9" id="KW-0676">Redox-active center</keyword>
<keyword evidence="5 9" id="KW-0560">Oxidoreductase</keyword>
<evidence type="ECO:0000313" key="13">
    <source>
        <dbReference type="Proteomes" id="UP001589788"/>
    </source>
</evidence>
<keyword evidence="13" id="KW-1185">Reference proteome</keyword>
<evidence type="ECO:0000256" key="2">
    <source>
        <dbReference type="ARBA" id="ARBA00007532"/>
    </source>
</evidence>
<dbReference type="PROSITE" id="PS00076">
    <property type="entry name" value="PYRIDINE_REDOX_1"/>
    <property type="match status" value="1"/>
</dbReference>
<keyword evidence="7" id="KW-1015">Disulfide bond</keyword>
<evidence type="ECO:0000256" key="6">
    <source>
        <dbReference type="ARBA" id="ARBA00023027"/>
    </source>
</evidence>
<dbReference type="InterPro" id="IPR023753">
    <property type="entry name" value="FAD/NAD-binding_dom"/>
</dbReference>
<dbReference type="EMBL" id="JBHLYQ010000003">
    <property type="protein sequence ID" value="MFC0080681.1"/>
    <property type="molecule type" value="Genomic_DNA"/>
</dbReference>
<protein>
    <submittedName>
        <fullName evidence="12">Mycothione reductase</fullName>
        <ecNumber evidence="12">1.8.1.15</ecNumber>
    </submittedName>
</protein>
<keyword evidence="4 9" id="KW-0274">FAD</keyword>
<dbReference type="Pfam" id="PF02852">
    <property type="entry name" value="Pyr_redox_dim"/>
    <property type="match status" value="1"/>
</dbReference>
<dbReference type="PRINTS" id="PR00368">
    <property type="entry name" value="FADPNR"/>
</dbReference>